<gene>
    <name evidence="2" type="ORF">E4U60_007430</name>
</gene>
<proteinExistence type="predicted"/>
<evidence type="ECO:0000313" key="2">
    <source>
        <dbReference type="EMBL" id="KAG5929445.1"/>
    </source>
</evidence>
<name>A0A9P7SDH4_9HYPO</name>
<protein>
    <submittedName>
        <fullName evidence="2">Uncharacterized protein</fullName>
    </submittedName>
</protein>
<dbReference type="EMBL" id="SRPO01000832">
    <property type="protein sequence ID" value="KAG5929445.1"/>
    <property type="molecule type" value="Genomic_DNA"/>
</dbReference>
<comment type="caution">
    <text evidence="2">The sequence shown here is derived from an EMBL/GenBank/DDBJ whole genome shotgun (WGS) entry which is preliminary data.</text>
</comment>
<evidence type="ECO:0000313" key="3">
    <source>
        <dbReference type="Proteomes" id="UP000706124"/>
    </source>
</evidence>
<dbReference type="AlphaFoldDB" id="A0A9P7SDH4"/>
<reference evidence="2 3" key="1">
    <citation type="journal article" date="2020" name="bioRxiv">
        <title>Whole genome comparisons of ergot fungi reveals the divergence and evolution of species within the genus Claviceps are the result of varying mechanisms driving genome evolution and host range expansion.</title>
        <authorList>
            <person name="Wyka S.A."/>
            <person name="Mondo S.J."/>
            <person name="Liu M."/>
            <person name="Dettman J."/>
            <person name="Nalam V."/>
            <person name="Broders K.D."/>
        </authorList>
    </citation>
    <scope>NUCLEOTIDE SEQUENCE [LARGE SCALE GENOMIC DNA]</scope>
    <source>
        <strain evidence="2 3">CCC 1485</strain>
    </source>
</reference>
<evidence type="ECO:0000256" key="1">
    <source>
        <dbReference type="SAM" id="MobiDB-lite"/>
    </source>
</evidence>
<dbReference type="OrthoDB" id="3711801at2759"/>
<feature type="compositionally biased region" description="Basic and acidic residues" evidence="1">
    <location>
        <begin position="32"/>
        <end position="44"/>
    </location>
</feature>
<keyword evidence="3" id="KW-1185">Reference proteome</keyword>
<feature type="region of interest" description="Disordered" evidence="1">
    <location>
        <begin position="1"/>
        <end position="83"/>
    </location>
</feature>
<feature type="compositionally biased region" description="Low complexity" evidence="1">
    <location>
        <begin position="45"/>
        <end position="56"/>
    </location>
</feature>
<accession>A0A9P7SDH4</accession>
<dbReference type="Proteomes" id="UP000706124">
    <property type="component" value="Unassembled WGS sequence"/>
</dbReference>
<sequence length="141" mass="14967">MGGRSRHTAFATADTAIATADDEKGASYVADGVDHRSPGRKRDASSGPGSASAPPAKRSKRATKYPSAPAQNNSGGKNNSGKKCLACLSPRHRIEGCWYVVKGGVPESFIPNEAIALFIESRKETDPTLRQALARIQEQND</sequence>
<organism evidence="2 3">
    <name type="scientific">Claviceps pazoutovae</name>
    <dbReference type="NCBI Taxonomy" id="1649127"/>
    <lineage>
        <taxon>Eukaryota</taxon>
        <taxon>Fungi</taxon>
        <taxon>Dikarya</taxon>
        <taxon>Ascomycota</taxon>
        <taxon>Pezizomycotina</taxon>
        <taxon>Sordariomycetes</taxon>
        <taxon>Hypocreomycetidae</taxon>
        <taxon>Hypocreales</taxon>
        <taxon>Clavicipitaceae</taxon>
        <taxon>Claviceps</taxon>
    </lineage>
</organism>
<feature type="compositionally biased region" description="Low complexity" evidence="1">
    <location>
        <begin position="72"/>
        <end position="83"/>
    </location>
</feature>
<feature type="compositionally biased region" description="Low complexity" evidence="1">
    <location>
        <begin position="8"/>
        <end position="19"/>
    </location>
</feature>